<keyword evidence="1" id="KW-1133">Transmembrane helix</keyword>
<feature type="transmembrane region" description="Helical" evidence="1">
    <location>
        <begin position="7"/>
        <end position="24"/>
    </location>
</feature>
<dbReference type="Proteomes" id="UP000006843">
    <property type="component" value="Chromosome II"/>
</dbReference>
<feature type="transmembrane region" description="Helical" evidence="1">
    <location>
        <begin position="44"/>
        <end position="62"/>
    </location>
</feature>
<organism evidence="2 3">
    <name type="scientific">Pseudoalteromonas translucida (strain TAC 125)</name>
    <dbReference type="NCBI Taxonomy" id="326442"/>
    <lineage>
        <taxon>Bacteria</taxon>
        <taxon>Pseudomonadati</taxon>
        <taxon>Pseudomonadota</taxon>
        <taxon>Gammaproteobacteria</taxon>
        <taxon>Alteromonadales</taxon>
        <taxon>Pseudoalteromonadaceae</taxon>
        <taxon>Pseudoalteromonas</taxon>
    </lineage>
</organism>
<dbReference type="STRING" id="326442.PSHAb0222"/>
<dbReference type="AlphaFoldDB" id="Q3ID89"/>
<dbReference type="EMBL" id="CR954247">
    <property type="protein sequence ID" value="CAI89265.1"/>
    <property type="molecule type" value="Genomic_DNA"/>
</dbReference>
<feature type="transmembrane region" description="Helical" evidence="1">
    <location>
        <begin position="83"/>
        <end position="104"/>
    </location>
</feature>
<dbReference type="PATRIC" id="fig|326442.8.peg.3135"/>
<evidence type="ECO:0000313" key="2">
    <source>
        <dbReference type="EMBL" id="CAI89265.1"/>
    </source>
</evidence>
<evidence type="ECO:0000313" key="3">
    <source>
        <dbReference type="Proteomes" id="UP000006843"/>
    </source>
</evidence>
<dbReference type="HOGENOM" id="CLU_1420394_0_0_6"/>
<dbReference type="BioCyc" id="PHAL326442:PSHA_RS15925-MONOMER"/>
<reference evidence="2 3" key="1">
    <citation type="journal article" date="2005" name="Genome Res.">
        <title>Coping with cold: the genome of the versatile marine Antarctica bacterium Pseudoalteromonas haloplanktis TAC125.</title>
        <authorList>
            <person name="Medigue C."/>
            <person name="Krin E."/>
            <person name="Pascal G."/>
            <person name="Barbe V."/>
            <person name="Bernsel A."/>
            <person name="Bertin P."/>
            <person name="Cheung F."/>
            <person name="Cruveiller S."/>
            <person name="Damico S."/>
            <person name="Duilio A."/>
            <person name="Fang G."/>
            <person name="Feller G."/>
            <person name="Mangenot S."/>
            <person name="Marino G."/>
            <person name="Nilsson J."/>
            <person name="Parilli E."/>
            <person name="Rocha E."/>
            <person name="Rouy Z."/>
            <person name="Sekowska A."/>
            <person name="Tutino M.L."/>
            <person name="Vallenet D."/>
            <person name="von Heijne G."/>
            <person name="Danchin A."/>
        </authorList>
    </citation>
    <scope>NUCLEOTIDE SEQUENCE [LARGE SCALE GENOMIC DNA]</scope>
    <source>
        <strain evidence="3">TAC 125</strain>
    </source>
</reference>
<dbReference type="KEGG" id="pha:PSHAb0222"/>
<keyword evidence="1" id="KW-0812">Transmembrane</keyword>
<name>Q3ID89_PSET1</name>
<keyword evidence="3" id="KW-1185">Reference proteome</keyword>
<dbReference type="eggNOG" id="ENOG5032WQ8">
    <property type="taxonomic scope" value="Bacteria"/>
</dbReference>
<evidence type="ECO:0000256" key="1">
    <source>
        <dbReference type="SAM" id="Phobius"/>
    </source>
</evidence>
<protein>
    <submittedName>
        <fullName evidence="2">Orphan protein putative membrane-bound protein</fullName>
    </submittedName>
</protein>
<sequence length="193" mass="22864">MNRTHLALVFTLGIFFLPIIFLIWDENVDPPFISNSIYDFLVYKLIPVLAGILSIIFFAFSYRKYKSCSHYQQQMKHQFEDQGKFRSTLGMIFLPVLVYGWIWAAIGAPIKLWAYYSVNEYWSKEYHLSKVESCGSDYEYECTRLTFLDLDSNNKHSVRWYYDKSSLMKVRNKNINVIGEQGYFGYIINGLEW</sequence>
<gene>
    <name evidence="2" type="ordered locus">PSHAb0222</name>
</gene>
<proteinExistence type="predicted"/>
<accession>Q3ID89</accession>
<keyword evidence="1" id="KW-0472">Membrane</keyword>